<dbReference type="RefSeq" id="WP_132302942.1">
    <property type="nucleotide sequence ID" value="NZ_CP170642.1"/>
</dbReference>
<accession>A0A4R1KJK5</accession>
<organism evidence="1 2">
    <name type="scientific">Lonepinella koalarum</name>
    <dbReference type="NCBI Taxonomy" id="53417"/>
    <lineage>
        <taxon>Bacteria</taxon>
        <taxon>Pseudomonadati</taxon>
        <taxon>Pseudomonadota</taxon>
        <taxon>Gammaproteobacteria</taxon>
        <taxon>Pasteurellales</taxon>
        <taxon>Pasteurellaceae</taxon>
        <taxon>Lonepinella</taxon>
    </lineage>
</organism>
<gene>
    <name evidence="1" type="ORF">EV692_2388</name>
</gene>
<dbReference type="NCBIfam" id="TIGR01634">
    <property type="entry name" value="tail_P2_I"/>
    <property type="match status" value="1"/>
</dbReference>
<dbReference type="AlphaFoldDB" id="A0A4R1KJK5"/>
<evidence type="ECO:0000313" key="2">
    <source>
        <dbReference type="Proteomes" id="UP000295496"/>
    </source>
</evidence>
<dbReference type="InterPro" id="IPR006521">
    <property type="entry name" value="Tail_protein_I"/>
</dbReference>
<name>A0A4R1KJK5_9PAST</name>
<dbReference type="Pfam" id="PF09684">
    <property type="entry name" value="Tail_P2_I"/>
    <property type="match status" value="1"/>
</dbReference>
<proteinExistence type="predicted"/>
<dbReference type="EMBL" id="SMGJ01000012">
    <property type="protein sequence ID" value="TCK64904.1"/>
    <property type="molecule type" value="Genomic_DNA"/>
</dbReference>
<keyword evidence="2" id="KW-1185">Reference proteome</keyword>
<reference evidence="1 2" key="1">
    <citation type="submission" date="2019-03" db="EMBL/GenBank/DDBJ databases">
        <title>Genomic Encyclopedia of Type Strains, Phase IV (KMG-IV): sequencing the most valuable type-strain genomes for metagenomic binning, comparative biology and taxonomic classification.</title>
        <authorList>
            <person name="Goeker M."/>
        </authorList>
    </citation>
    <scope>NUCLEOTIDE SEQUENCE [LARGE SCALE GENOMIC DNA]</scope>
    <source>
        <strain evidence="1 2">DSM 10053</strain>
    </source>
</reference>
<protein>
    <submittedName>
        <fullName evidence="1">Phage tail P2-like protein</fullName>
    </submittedName>
</protein>
<evidence type="ECO:0000313" key="1">
    <source>
        <dbReference type="EMBL" id="TCK64904.1"/>
    </source>
</evidence>
<dbReference type="Proteomes" id="UP000295496">
    <property type="component" value="Unassembled WGS sequence"/>
</dbReference>
<comment type="caution">
    <text evidence="1">The sequence shown here is derived from an EMBL/GenBank/DDBJ whole genome shotgun (WGS) entry which is preliminary data.</text>
</comment>
<sequence length="192" mass="21726">MARLNYPNIIQTSAKNTALAELGKGFSQLDLTLILSNLVDVVPARMLPLLAEKWSVTGYDGWLLAESDSAKRQLIKNAVQLHRYKGTPWSIREIIRQLGFGDVVILEGLFDKRHDNSIKRDGNFYHGDRSKWACYRVILNQAITNDQAEQIRQTLQVFAPARCVLASLDYRSVAIRHNNKATRNGIYNRGTA</sequence>